<accession>L0RF12</accession>
<organism evidence="3 4">
    <name type="scientific">Maridesulfovibrio hydrothermalis AM13 = DSM 14728</name>
    <dbReference type="NCBI Taxonomy" id="1121451"/>
    <lineage>
        <taxon>Bacteria</taxon>
        <taxon>Pseudomonadati</taxon>
        <taxon>Thermodesulfobacteriota</taxon>
        <taxon>Desulfovibrionia</taxon>
        <taxon>Desulfovibrionales</taxon>
        <taxon>Desulfovibrionaceae</taxon>
        <taxon>Maridesulfovibrio</taxon>
    </lineage>
</organism>
<dbReference type="HOGENOM" id="CLU_025048_0_0_7"/>
<gene>
    <name evidence="3" type="ORF">DESAM_21873</name>
</gene>
<dbReference type="CDD" id="cd00077">
    <property type="entry name" value="HDc"/>
    <property type="match status" value="1"/>
</dbReference>
<dbReference type="InterPro" id="IPR052020">
    <property type="entry name" value="Cyclic_di-GMP/3'3'-cGAMP_PDE"/>
</dbReference>
<proteinExistence type="predicted"/>
<dbReference type="Gene3D" id="3.30.450.20">
    <property type="entry name" value="PAS domain"/>
    <property type="match status" value="1"/>
</dbReference>
<keyword evidence="4" id="KW-1185">Reference proteome</keyword>
<dbReference type="Gene3D" id="1.10.3210.10">
    <property type="entry name" value="Hypothetical protein af1432"/>
    <property type="match status" value="1"/>
</dbReference>
<evidence type="ECO:0000256" key="1">
    <source>
        <dbReference type="SAM" id="Phobius"/>
    </source>
</evidence>
<dbReference type="PROSITE" id="PS51832">
    <property type="entry name" value="HD_GYP"/>
    <property type="match status" value="1"/>
</dbReference>
<dbReference type="InterPro" id="IPR003607">
    <property type="entry name" value="HD/PDEase_dom"/>
</dbReference>
<dbReference type="InterPro" id="IPR000014">
    <property type="entry name" value="PAS"/>
</dbReference>
<dbReference type="SUPFAM" id="SSF109604">
    <property type="entry name" value="HD-domain/PDEase-like"/>
    <property type="match status" value="1"/>
</dbReference>
<reference evidence="3 4" key="1">
    <citation type="submission" date="2012-10" db="EMBL/GenBank/DDBJ databases">
        <authorList>
            <person name="Genoscope - CEA"/>
        </authorList>
    </citation>
    <scope>NUCLEOTIDE SEQUENCE [LARGE SCALE GENOMIC DNA]</scope>
    <source>
        <strain evidence="4">AM13 / DSM 14728</strain>
    </source>
</reference>
<dbReference type="AlphaFoldDB" id="L0RF12"/>
<dbReference type="Proteomes" id="UP000010808">
    <property type="component" value="Chromosome"/>
</dbReference>
<dbReference type="OrthoDB" id="9176789at2"/>
<dbReference type="RefSeq" id="WP_015336747.1">
    <property type="nucleotide sequence ID" value="NC_020055.1"/>
</dbReference>
<dbReference type="PANTHER" id="PTHR45228:SF1">
    <property type="entry name" value="CYCLIC DI-GMP PHOSPHODIESTERASE TM_0186"/>
    <property type="match status" value="1"/>
</dbReference>
<sequence>MLKRILEVIKNIFTLKNCALILLVLAVSGGTFYGLTKLWKEKKVELDAKLEKYQSVIVENETELLTSQLVKYIIQGRELAKSRIFRSSIDGLSSSNKEKVRNAQEDFKNFIKVSGFSSGFLFNLDGRLFATTSGPLEGNESEYEESIKKVIESRGPLFSPLHIHNGYLVSDLFLPVFPAKALSSSVAPVKVMVLTVPMSETLRAFLASEQSLEYDSKIHLVQQVGSGFEETVFSYPDSLKLQSVAASLDGVTDIKFGSRTDLYKTKQVYSSAGYISAIRWWIMVETDVATINGQLAEYKNITSLIAALGLGTIVFFILTISFITSSRKYYLKSQKLEEKLVPSRKYKKILLKVCDALPFPMSLKDSETGVFLYINKAFAEFSGLKVTEAEGLTDNQVFDSADAESLAHGDQMVIMSGNSYSHELVLSKGVRQITMQVLGIPCSLNAENDAILTVYRDISIEKETTTKSIEMRQQIINALVRAVESVPFLDGHTSLMRLLAVEIAETLLLSDADCATVEAAAILSQVGKTFIPKEIMEKEGKLTPEELLETQKYVEHTCRILEGITFDLPITQTIWQMQETLDGTGYPNKLQGREISLLARILGATNTFSALVQHRAYRKAKTAQEAVAILQSMADKKFDSSVIDALDAVIHSQNGKSILRASSVEL</sequence>
<feature type="transmembrane region" description="Helical" evidence="1">
    <location>
        <begin position="304"/>
        <end position="325"/>
    </location>
</feature>
<evidence type="ECO:0000313" key="4">
    <source>
        <dbReference type="Proteomes" id="UP000010808"/>
    </source>
</evidence>
<dbReference type="Pfam" id="PF08448">
    <property type="entry name" value="PAS_4"/>
    <property type="match status" value="1"/>
</dbReference>
<evidence type="ECO:0000259" key="2">
    <source>
        <dbReference type="PROSITE" id="PS51832"/>
    </source>
</evidence>
<feature type="domain" description="HD-GYP" evidence="2">
    <location>
        <begin position="463"/>
        <end position="662"/>
    </location>
</feature>
<keyword evidence="1" id="KW-0812">Transmembrane</keyword>
<dbReference type="STRING" id="1121451.DESAM_21873"/>
<evidence type="ECO:0000313" key="3">
    <source>
        <dbReference type="EMBL" id="CCO24146.1"/>
    </source>
</evidence>
<dbReference type="EMBL" id="FO203522">
    <property type="protein sequence ID" value="CCO24146.1"/>
    <property type="molecule type" value="Genomic_DNA"/>
</dbReference>
<keyword evidence="1" id="KW-1133">Transmembrane helix</keyword>
<dbReference type="PANTHER" id="PTHR45228">
    <property type="entry name" value="CYCLIC DI-GMP PHOSPHODIESTERASE TM_0186-RELATED"/>
    <property type="match status" value="1"/>
</dbReference>
<dbReference type="Pfam" id="PF13487">
    <property type="entry name" value="HD_5"/>
    <property type="match status" value="1"/>
</dbReference>
<dbReference type="InterPro" id="IPR037522">
    <property type="entry name" value="HD_GYP_dom"/>
</dbReference>
<dbReference type="SUPFAM" id="SSF55785">
    <property type="entry name" value="PYP-like sensor domain (PAS domain)"/>
    <property type="match status" value="1"/>
</dbReference>
<name>L0RF12_9BACT</name>
<dbReference type="NCBIfam" id="TIGR00229">
    <property type="entry name" value="sensory_box"/>
    <property type="match status" value="1"/>
</dbReference>
<dbReference type="eggNOG" id="COG2206">
    <property type="taxonomic scope" value="Bacteria"/>
</dbReference>
<dbReference type="InterPro" id="IPR013656">
    <property type="entry name" value="PAS_4"/>
</dbReference>
<feature type="transmembrane region" description="Helical" evidence="1">
    <location>
        <begin position="12"/>
        <end position="35"/>
    </location>
</feature>
<dbReference type="InterPro" id="IPR035965">
    <property type="entry name" value="PAS-like_dom_sf"/>
</dbReference>
<keyword evidence="1" id="KW-0472">Membrane</keyword>
<dbReference type="PATRIC" id="fig|1121451.3.peg.2107"/>
<protein>
    <submittedName>
        <fullName evidence="3">Putative PAS/PAC sensor protein</fullName>
    </submittedName>
</protein>
<dbReference type="KEGG" id="dhy:DESAM_21873"/>